<keyword evidence="3" id="KW-1185">Reference proteome</keyword>
<protein>
    <recommendedName>
        <fullName evidence="4">PKD domain-containing protein</fullName>
    </recommendedName>
</protein>
<feature type="signal peptide" evidence="1">
    <location>
        <begin position="1"/>
        <end position="27"/>
    </location>
</feature>
<dbReference type="Proteomes" id="UP001165405">
    <property type="component" value="Unassembled WGS sequence"/>
</dbReference>
<keyword evidence="1" id="KW-0732">Signal</keyword>
<evidence type="ECO:0000313" key="2">
    <source>
        <dbReference type="EMBL" id="MCF4123717.1"/>
    </source>
</evidence>
<dbReference type="EMBL" id="JAKGSG010000069">
    <property type="protein sequence ID" value="MCF4123717.1"/>
    <property type="molecule type" value="Genomic_DNA"/>
</dbReference>
<reference evidence="2" key="1">
    <citation type="submission" date="2022-01" db="EMBL/GenBank/DDBJ databases">
        <title>Antribacter sp. nov., isolated from Guizhou of China.</title>
        <authorList>
            <person name="Chengliang C."/>
            <person name="Ya Z."/>
        </authorList>
    </citation>
    <scope>NUCLEOTIDE SEQUENCE</scope>
    <source>
        <strain evidence="2">KLBMP 9083</strain>
    </source>
</reference>
<gene>
    <name evidence="2" type="ORF">L1785_22410</name>
</gene>
<feature type="chain" id="PRO_5041355980" description="PKD domain-containing protein" evidence="1">
    <location>
        <begin position="28"/>
        <end position="330"/>
    </location>
</feature>
<dbReference type="AlphaFoldDB" id="A0AA41QK32"/>
<name>A0AA41QK32_9MICO</name>
<organism evidence="2 3">
    <name type="scientific">Antribacter soli</name>
    <dbReference type="NCBI Taxonomy" id="2910976"/>
    <lineage>
        <taxon>Bacteria</taxon>
        <taxon>Bacillati</taxon>
        <taxon>Actinomycetota</taxon>
        <taxon>Actinomycetes</taxon>
        <taxon>Micrococcales</taxon>
        <taxon>Promicromonosporaceae</taxon>
        <taxon>Antribacter</taxon>
    </lineage>
</organism>
<evidence type="ECO:0008006" key="4">
    <source>
        <dbReference type="Google" id="ProtNLM"/>
    </source>
</evidence>
<dbReference type="RefSeq" id="WP_236091462.1">
    <property type="nucleotide sequence ID" value="NZ_JAKGSG010000069.1"/>
</dbReference>
<accession>A0AA41QK32</accession>
<evidence type="ECO:0000313" key="3">
    <source>
        <dbReference type="Proteomes" id="UP001165405"/>
    </source>
</evidence>
<proteinExistence type="predicted"/>
<sequence>MRRAVRFSLCLALAVAGLFGMCSPAIATDGPDVGGECRIVDLRSGTCSVHVSVPGGEGAPDTDGIPVGYGGSDGGSADSEDGSPCFFEAPAHVWLGPWGQHGVDCVSEYGTWAQDLGCYLSPMDPQPPAGDPAWAGHEPGDGAVYECVNPLAPNLNQVVWLATPPEVVNAPAPGVVARQAVAQMSLRAIEIGAAPPPGAMAVVGVPVWLWVADPGATTFGENTATASVGGVTVTATARASEVRWDLGDGTTTSCGAGTPYEPHFGGSPSPDCGHVFTRESGFEPGGAYTVTASTTWVVDWAGAGQTGTITLDPLVAELQVVVAEGQVLVS</sequence>
<evidence type="ECO:0000256" key="1">
    <source>
        <dbReference type="SAM" id="SignalP"/>
    </source>
</evidence>
<comment type="caution">
    <text evidence="2">The sequence shown here is derived from an EMBL/GenBank/DDBJ whole genome shotgun (WGS) entry which is preliminary data.</text>
</comment>